<accession>A0A1G2N022</accession>
<gene>
    <name evidence="2" type="ORF">A3F51_02760</name>
</gene>
<feature type="transmembrane region" description="Helical" evidence="1">
    <location>
        <begin position="113"/>
        <end position="134"/>
    </location>
</feature>
<evidence type="ECO:0008006" key="4">
    <source>
        <dbReference type="Google" id="ProtNLM"/>
    </source>
</evidence>
<feature type="transmembrane region" description="Helical" evidence="1">
    <location>
        <begin position="85"/>
        <end position="106"/>
    </location>
</feature>
<protein>
    <recommendedName>
        <fullName evidence="4">DUF1761 domain-containing protein</fullName>
    </recommendedName>
</protein>
<feature type="transmembrane region" description="Helical" evidence="1">
    <location>
        <begin position="6"/>
        <end position="29"/>
    </location>
</feature>
<sequence length="135" mass="14897">MEINIWSVVVATVVAFIIGAIWYSPILFGKEWANLIGYNDKEIDETKRKGIVKFYIIQLVVTFITFCILGFAMSAIETQTASDGAIVGVLAWLGFIFPISVGVVIWERQPFKLVLINTVNMLLSLVVGGAIIGAW</sequence>
<reference evidence="2 3" key="1">
    <citation type="journal article" date="2016" name="Nat. Commun.">
        <title>Thousands of microbial genomes shed light on interconnected biogeochemical processes in an aquifer system.</title>
        <authorList>
            <person name="Anantharaman K."/>
            <person name="Brown C.T."/>
            <person name="Hug L.A."/>
            <person name="Sharon I."/>
            <person name="Castelle C.J."/>
            <person name="Probst A.J."/>
            <person name="Thomas B.C."/>
            <person name="Singh A."/>
            <person name="Wilkins M.J."/>
            <person name="Karaoz U."/>
            <person name="Brodie E.L."/>
            <person name="Williams K.H."/>
            <person name="Hubbard S.S."/>
            <person name="Banfield J.F."/>
        </authorList>
    </citation>
    <scope>NUCLEOTIDE SEQUENCE [LARGE SCALE GENOMIC DNA]</scope>
</reference>
<name>A0A1G2N022_9BACT</name>
<dbReference type="InterPro" id="IPR013879">
    <property type="entry name" value="DUF1761"/>
</dbReference>
<evidence type="ECO:0000313" key="2">
    <source>
        <dbReference type="EMBL" id="OHA28672.1"/>
    </source>
</evidence>
<dbReference type="Pfam" id="PF08570">
    <property type="entry name" value="DUF1761"/>
    <property type="match status" value="1"/>
</dbReference>
<keyword evidence="1" id="KW-0812">Transmembrane</keyword>
<comment type="caution">
    <text evidence="2">The sequence shown here is derived from an EMBL/GenBank/DDBJ whole genome shotgun (WGS) entry which is preliminary data.</text>
</comment>
<keyword evidence="1" id="KW-1133">Transmembrane helix</keyword>
<proteinExistence type="predicted"/>
<dbReference type="Proteomes" id="UP000178089">
    <property type="component" value="Unassembled WGS sequence"/>
</dbReference>
<evidence type="ECO:0000256" key="1">
    <source>
        <dbReference type="SAM" id="Phobius"/>
    </source>
</evidence>
<keyword evidence="1" id="KW-0472">Membrane</keyword>
<evidence type="ECO:0000313" key="3">
    <source>
        <dbReference type="Proteomes" id="UP000178089"/>
    </source>
</evidence>
<organism evidence="2 3">
    <name type="scientific">Candidatus Taylorbacteria bacterium RIFCSPHIGHO2_12_FULL_45_16</name>
    <dbReference type="NCBI Taxonomy" id="1802315"/>
    <lineage>
        <taxon>Bacteria</taxon>
        <taxon>Candidatus Tayloriibacteriota</taxon>
    </lineage>
</organism>
<dbReference type="AlphaFoldDB" id="A0A1G2N022"/>
<dbReference type="EMBL" id="MHRT01000010">
    <property type="protein sequence ID" value="OHA28672.1"/>
    <property type="molecule type" value="Genomic_DNA"/>
</dbReference>
<feature type="transmembrane region" description="Helical" evidence="1">
    <location>
        <begin position="50"/>
        <end position="73"/>
    </location>
</feature>